<gene>
    <name evidence="1" type="ORF">FN961_00205</name>
</gene>
<organism evidence="1 2">
    <name type="scientific">Shewanella hanedai</name>
    <name type="common">Alteromonas hanedai</name>
    <dbReference type="NCBI Taxonomy" id="25"/>
    <lineage>
        <taxon>Bacteria</taxon>
        <taxon>Pseudomonadati</taxon>
        <taxon>Pseudomonadota</taxon>
        <taxon>Gammaproteobacteria</taxon>
        <taxon>Alteromonadales</taxon>
        <taxon>Shewanellaceae</taxon>
        <taxon>Shewanella</taxon>
    </lineage>
</organism>
<name>A0A553JUH4_SHEHA</name>
<keyword evidence="2" id="KW-1185">Reference proteome</keyword>
<sequence length="159" mass="17868">MEIGVGIEADAKSNIKVKLVSDFMADLSKFLKPINYGQGVLSITIGFICNELVPGYESWHKERKPRFTRNRKVKLLSGDSITSNNNFSYDMKFSDDEYASFIQSTDDESTRVFAIKLIDSLSTFDDLPRSVSDFNVGQFKADIENFVNSKLGVEVSAKQ</sequence>
<dbReference type="OrthoDB" id="1359970at2"/>
<dbReference type="EMBL" id="VKGK01000001">
    <property type="protein sequence ID" value="TRY16094.1"/>
    <property type="molecule type" value="Genomic_DNA"/>
</dbReference>
<dbReference type="RefSeq" id="WP_143562539.1">
    <property type="nucleotide sequence ID" value="NZ_BMPL01000022.1"/>
</dbReference>
<reference evidence="2" key="1">
    <citation type="submission" date="2019-07" db="EMBL/GenBank/DDBJ databases">
        <title>Shewanella sp. YLB-08 draft genomic sequence.</title>
        <authorList>
            <person name="Yu L."/>
        </authorList>
    </citation>
    <scope>NUCLEOTIDE SEQUENCE [LARGE SCALE GENOMIC DNA]</scope>
    <source>
        <strain evidence="2">JCM 20706</strain>
    </source>
</reference>
<protein>
    <submittedName>
        <fullName evidence="1">Uncharacterized protein</fullName>
    </submittedName>
</protein>
<dbReference type="AlphaFoldDB" id="A0A553JUH4"/>
<evidence type="ECO:0000313" key="1">
    <source>
        <dbReference type="EMBL" id="TRY16094.1"/>
    </source>
</evidence>
<accession>A0A553JUH4</accession>
<dbReference type="Proteomes" id="UP000318126">
    <property type="component" value="Unassembled WGS sequence"/>
</dbReference>
<proteinExistence type="predicted"/>
<evidence type="ECO:0000313" key="2">
    <source>
        <dbReference type="Proteomes" id="UP000318126"/>
    </source>
</evidence>
<comment type="caution">
    <text evidence="1">The sequence shown here is derived from an EMBL/GenBank/DDBJ whole genome shotgun (WGS) entry which is preliminary data.</text>
</comment>